<dbReference type="Proteomes" id="UP000317650">
    <property type="component" value="Chromosome 9"/>
</dbReference>
<name>A0A4S8IH72_MUSBA</name>
<evidence type="ECO:0000256" key="1">
    <source>
        <dbReference type="SAM" id="MobiDB-lite"/>
    </source>
</evidence>
<proteinExistence type="predicted"/>
<evidence type="ECO:0000313" key="3">
    <source>
        <dbReference type="Proteomes" id="UP000317650"/>
    </source>
</evidence>
<dbReference type="AlphaFoldDB" id="A0A4S8IH72"/>
<keyword evidence="3" id="KW-1185">Reference proteome</keyword>
<sequence length="163" mass="18179">MRLWPSSSTNTSSTDSVPINADDAFLSDEPATGEKRRGDSGGLSREGADLLGPELHVPGEVVGEHVGHLLRAEHGVDEVGERQDDVGRVERLHEPWASEGAIDLGDAELDAREGMLRCRFLECERSKNLEMNCGVAARALHLHGFLRLLPQRRERRRRRRRKG</sequence>
<reference evidence="2 3" key="1">
    <citation type="journal article" date="2019" name="Nat. Plants">
        <title>Genome sequencing of Musa balbisiana reveals subgenome evolution and function divergence in polyploid bananas.</title>
        <authorList>
            <person name="Yao X."/>
        </authorList>
    </citation>
    <scope>NUCLEOTIDE SEQUENCE [LARGE SCALE GENOMIC DNA]</scope>
    <source>
        <strain evidence="3">cv. DH-PKW</strain>
        <tissue evidence="2">Leaves</tissue>
    </source>
</reference>
<accession>A0A4S8IH72</accession>
<protein>
    <submittedName>
        <fullName evidence="2">Uncharacterized protein</fullName>
    </submittedName>
</protein>
<feature type="region of interest" description="Disordered" evidence="1">
    <location>
        <begin position="1"/>
        <end position="47"/>
    </location>
</feature>
<comment type="caution">
    <text evidence="2">The sequence shown here is derived from an EMBL/GenBank/DDBJ whole genome shotgun (WGS) entry which is preliminary data.</text>
</comment>
<feature type="compositionally biased region" description="Low complexity" evidence="1">
    <location>
        <begin position="1"/>
        <end position="16"/>
    </location>
</feature>
<organism evidence="2 3">
    <name type="scientific">Musa balbisiana</name>
    <name type="common">Banana</name>
    <dbReference type="NCBI Taxonomy" id="52838"/>
    <lineage>
        <taxon>Eukaryota</taxon>
        <taxon>Viridiplantae</taxon>
        <taxon>Streptophyta</taxon>
        <taxon>Embryophyta</taxon>
        <taxon>Tracheophyta</taxon>
        <taxon>Spermatophyta</taxon>
        <taxon>Magnoliopsida</taxon>
        <taxon>Liliopsida</taxon>
        <taxon>Zingiberales</taxon>
        <taxon>Musaceae</taxon>
        <taxon>Musa</taxon>
    </lineage>
</organism>
<dbReference type="EMBL" id="PYDT01000010">
    <property type="protein sequence ID" value="THU47667.1"/>
    <property type="molecule type" value="Genomic_DNA"/>
</dbReference>
<evidence type="ECO:0000313" key="2">
    <source>
        <dbReference type="EMBL" id="THU47667.1"/>
    </source>
</evidence>
<gene>
    <name evidence="2" type="ORF">C4D60_Mb09t18030</name>
</gene>